<dbReference type="PANTHER" id="PTHR43298">
    <property type="entry name" value="MULTIDRUG RESISTANCE PROTEIN NORM-RELATED"/>
    <property type="match status" value="1"/>
</dbReference>
<gene>
    <name evidence="11" type="ORF">BECKTC1821E_GA0114239_10362</name>
</gene>
<accession>A0A450YSJ4</accession>
<sequence length="459" mass="50088">MASNRAQESLFPETADIHATLRISLPLVLGYLGKIAIGITDNMMLGRLGIDALGAAGLAFSVYTVFLTIGIGILFPVMVLTSQARGSDRLSTVPEIIRQGLWVSGALFIPACAVLWNLEELLLLTGQDAALAEMAGHYMDYYLWAMFPALSSLMFTFAFTALDRTRAVFLVVWIEVGLNIILNYVFIFGKLGFPAMGMAGAGLASIIVHCIGHTIFFTLLGFHGSFERGALFRRAWRPKWSVLRRILQLGWPKSLEMIINKSLFSVATLLAGWFGAETVAAHTVAFQVSLVILFIVSVPLADAVTTRTGIATNQRNRVIMWRILNSGLFLLILFMLPPIIVLGIFPEWIVSLFTGFGTPKANDLAPLATPLIMFIAIFAIVDGLRIITNRALNGLADMKIPALIAAATHWGVGFVSGMTFGFVMDGGILGLWLGLTLGMAVAALAYLARFWWLVRDIRT</sequence>
<dbReference type="EMBL" id="CAADFT010000036">
    <property type="protein sequence ID" value="VFK44476.1"/>
    <property type="molecule type" value="Genomic_DNA"/>
</dbReference>
<dbReference type="GO" id="GO:0015297">
    <property type="term" value="F:antiporter activity"/>
    <property type="evidence" value="ECO:0007669"/>
    <property type="project" value="UniProtKB-KW"/>
</dbReference>
<feature type="transmembrane region" description="Helical" evidence="10">
    <location>
        <begin position="400"/>
        <end position="423"/>
    </location>
</feature>
<evidence type="ECO:0000256" key="2">
    <source>
        <dbReference type="ARBA" id="ARBA00022448"/>
    </source>
</evidence>
<dbReference type="NCBIfam" id="TIGR00797">
    <property type="entry name" value="matE"/>
    <property type="match status" value="1"/>
</dbReference>
<feature type="transmembrane region" description="Helical" evidence="10">
    <location>
        <begin position="323"/>
        <end position="345"/>
    </location>
</feature>
<feature type="transmembrane region" description="Helical" evidence="10">
    <location>
        <begin position="254"/>
        <end position="274"/>
    </location>
</feature>
<protein>
    <recommendedName>
        <fullName evidence="9">Multidrug-efflux transporter</fullName>
    </recommendedName>
</protein>
<keyword evidence="6 10" id="KW-1133">Transmembrane helix</keyword>
<dbReference type="InterPro" id="IPR048279">
    <property type="entry name" value="MdtK-like"/>
</dbReference>
<keyword evidence="3" id="KW-0050">Antiport</keyword>
<keyword evidence="7" id="KW-0406">Ion transport</keyword>
<evidence type="ECO:0000256" key="6">
    <source>
        <dbReference type="ARBA" id="ARBA00022989"/>
    </source>
</evidence>
<dbReference type="GO" id="GO:0006811">
    <property type="term" value="P:monoatomic ion transport"/>
    <property type="evidence" value="ECO:0007669"/>
    <property type="project" value="UniProtKB-KW"/>
</dbReference>
<evidence type="ECO:0000256" key="7">
    <source>
        <dbReference type="ARBA" id="ARBA00023065"/>
    </source>
</evidence>
<feature type="transmembrane region" description="Helical" evidence="10">
    <location>
        <begin position="141"/>
        <end position="160"/>
    </location>
</feature>
<feature type="transmembrane region" description="Helical" evidence="10">
    <location>
        <begin position="365"/>
        <end position="388"/>
    </location>
</feature>
<evidence type="ECO:0000256" key="5">
    <source>
        <dbReference type="ARBA" id="ARBA00022692"/>
    </source>
</evidence>
<feature type="transmembrane region" description="Helical" evidence="10">
    <location>
        <begin position="199"/>
        <end position="222"/>
    </location>
</feature>
<keyword evidence="8 10" id="KW-0472">Membrane</keyword>
<feature type="transmembrane region" description="Helical" evidence="10">
    <location>
        <begin position="21"/>
        <end position="40"/>
    </location>
</feature>
<dbReference type="Pfam" id="PF01554">
    <property type="entry name" value="MatE"/>
    <property type="match status" value="2"/>
</dbReference>
<dbReference type="InterPro" id="IPR002528">
    <property type="entry name" value="MATE_fam"/>
</dbReference>
<keyword evidence="5 10" id="KW-0812">Transmembrane</keyword>
<evidence type="ECO:0000256" key="8">
    <source>
        <dbReference type="ARBA" id="ARBA00023136"/>
    </source>
</evidence>
<evidence type="ECO:0000256" key="9">
    <source>
        <dbReference type="ARBA" id="ARBA00031636"/>
    </source>
</evidence>
<dbReference type="PANTHER" id="PTHR43298:SF2">
    <property type="entry name" value="FMN_FAD EXPORTER YEEO-RELATED"/>
    <property type="match status" value="1"/>
</dbReference>
<evidence type="ECO:0000256" key="10">
    <source>
        <dbReference type="SAM" id="Phobius"/>
    </source>
</evidence>
<evidence type="ECO:0000256" key="4">
    <source>
        <dbReference type="ARBA" id="ARBA00022475"/>
    </source>
</evidence>
<organism evidence="11">
    <name type="scientific">Candidatus Kentrum sp. TC</name>
    <dbReference type="NCBI Taxonomy" id="2126339"/>
    <lineage>
        <taxon>Bacteria</taxon>
        <taxon>Pseudomonadati</taxon>
        <taxon>Pseudomonadota</taxon>
        <taxon>Gammaproteobacteria</taxon>
        <taxon>Candidatus Kentrum</taxon>
    </lineage>
</organism>
<feature type="transmembrane region" description="Helical" evidence="10">
    <location>
        <begin position="280"/>
        <end position="302"/>
    </location>
</feature>
<evidence type="ECO:0000256" key="3">
    <source>
        <dbReference type="ARBA" id="ARBA00022449"/>
    </source>
</evidence>
<feature type="transmembrane region" description="Helical" evidence="10">
    <location>
        <begin position="429"/>
        <end position="452"/>
    </location>
</feature>
<feature type="transmembrane region" description="Helical" evidence="10">
    <location>
        <begin position="167"/>
        <end position="187"/>
    </location>
</feature>
<dbReference type="AlphaFoldDB" id="A0A450YSJ4"/>
<proteinExistence type="predicted"/>
<dbReference type="PIRSF" id="PIRSF006603">
    <property type="entry name" value="DinF"/>
    <property type="match status" value="1"/>
</dbReference>
<keyword evidence="2" id="KW-0813">Transport</keyword>
<comment type="subcellular location">
    <subcellularLocation>
        <location evidence="1">Cell inner membrane</location>
        <topology evidence="1">Multi-pass membrane protein</topology>
    </subcellularLocation>
</comment>
<feature type="transmembrane region" description="Helical" evidence="10">
    <location>
        <begin position="52"/>
        <end position="79"/>
    </location>
</feature>
<dbReference type="InterPro" id="IPR050222">
    <property type="entry name" value="MATE_MdtK"/>
</dbReference>
<feature type="transmembrane region" description="Helical" evidence="10">
    <location>
        <begin position="100"/>
        <end position="118"/>
    </location>
</feature>
<evidence type="ECO:0000313" key="11">
    <source>
        <dbReference type="EMBL" id="VFK44476.1"/>
    </source>
</evidence>
<name>A0A450YSJ4_9GAMM</name>
<evidence type="ECO:0000256" key="1">
    <source>
        <dbReference type="ARBA" id="ARBA00004429"/>
    </source>
</evidence>
<keyword evidence="4" id="KW-1003">Cell membrane</keyword>
<dbReference type="GO" id="GO:0005886">
    <property type="term" value="C:plasma membrane"/>
    <property type="evidence" value="ECO:0007669"/>
    <property type="project" value="UniProtKB-SubCell"/>
</dbReference>
<reference evidence="11" key="1">
    <citation type="submission" date="2019-02" db="EMBL/GenBank/DDBJ databases">
        <authorList>
            <person name="Gruber-Vodicka R. H."/>
            <person name="Seah K. B. B."/>
        </authorList>
    </citation>
    <scope>NUCLEOTIDE SEQUENCE</scope>
    <source>
        <strain evidence="11">BECK_BZ125</strain>
    </source>
</reference>
<dbReference type="GO" id="GO:0042910">
    <property type="term" value="F:xenobiotic transmembrane transporter activity"/>
    <property type="evidence" value="ECO:0007669"/>
    <property type="project" value="InterPro"/>
</dbReference>